<dbReference type="AlphaFoldDB" id="A0A1F6GLI2"/>
<evidence type="ECO:0000313" key="3">
    <source>
        <dbReference type="Proteomes" id="UP000177583"/>
    </source>
</evidence>
<dbReference type="Pfam" id="PF05990">
    <property type="entry name" value="DUF900"/>
    <property type="match status" value="1"/>
</dbReference>
<accession>A0A1F6GLI2</accession>
<dbReference type="InterPro" id="IPR010297">
    <property type="entry name" value="DUF900_hydrolase"/>
</dbReference>
<gene>
    <name evidence="2" type="ORF">A2557_13100</name>
</gene>
<dbReference type="SUPFAM" id="SSF53474">
    <property type="entry name" value="alpha/beta-Hydrolases"/>
    <property type="match status" value="1"/>
</dbReference>
<feature type="region of interest" description="Disordered" evidence="1">
    <location>
        <begin position="390"/>
        <end position="412"/>
    </location>
</feature>
<evidence type="ECO:0008006" key="4">
    <source>
        <dbReference type="Google" id="ProtNLM"/>
    </source>
</evidence>
<name>A0A1F6GLI2_9PROT</name>
<dbReference type="PANTHER" id="PTHR36513:SF1">
    <property type="entry name" value="TRANSMEMBRANE PROTEIN"/>
    <property type="match status" value="1"/>
</dbReference>
<proteinExistence type="predicted"/>
<dbReference type="InterPro" id="IPR029058">
    <property type="entry name" value="AB_hydrolase_fold"/>
</dbReference>
<reference evidence="2 3" key="1">
    <citation type="journal article" date="2016" name="Nat. Commun.">
        <title>Thousands of microbial genomes shed light on interconnected biogeochemical processes in an aquifer system.</title>
        <authorList>
            <person name="Anantharaman K."/>
            <person name="Brown C.T."/>
            <person name="Hug L.A."/>
            <person name="Sharon I."/>
            <person name="Castelle C.J."/>
            <person name="Probst A.J."/>
            <person name="Thomas B.C."/>
            <person name="Singh A."/>
            <person name="Wilkins M.J."/>
            <person name="Karaoz U."/>
            <person name="Brodie E.L."/>
            <person name="Williams K.H."/>
            <person name="Hubbard S.S."/>
            <person name="Banfield J.F."/>
        </authorList>
    </citation>
    <scope>NUCLEOTIDE SEQUENCE [LARGE SCALE GENOMIC DNA]</scope>
</reference>
<dbReference type="EMBL" id="MFNF01000065">
    <property type="protein sequence ID" value="OGG98947.1"/>
    <property type="molecule type" value="Genomic_DNA"/>
</dbReference>
<protein>
    <recommendedName>
        <fullName evidence="4">Alpha/beta hydrolase</fullName>
    </recommendedName>
</protein>
<organism evidence="2 3">
    <name type="scientific">Candidatus Lambdaproteobacteria bacterium RIFOXYD2_FULL_56_26</name>
    <dbReference type="NCBI Taxonomy" id="1817773"/>
    <lineage>
        <taxon>Bacteria</taxon>
        <taxon>Pseudomonadati</taxon>
        <taxon>Pseudomonadota</taxon>
        <taxon>Candidatus Lambdaproteobacteria</taxon>
    </lineage>
</organism>
<evidence type="ECO:0000313" key="2">
    <source>
        <dbReference type="EMBL" id="OGG98947.1"/>
    </source>
</evidence>
<sequence>MALDLSLYYATNRNPTDCGGDPVALNQVKAFGTEPYLPRHGYITFGKLTVKLEESAVQNCLQQSINDMGQGDGEALAALVKQERIQVTPYVDPLGKTEKTLDPKEFGSHHFALDLEQEMKQTELGGKGCDLLVYIHGFNVSWEEAVGGALALQLMYNHKRPVAQRGQNPDSDQKIRPSRPIKVILFSWPSNGQMLPFQSYRSDLQDVNLTDVAFARGFLILADKLKTRREENRDANQTVRLKDRQREDCGGRVYLLCHSMGNFVLQKTLAKMRSLSKGTARHPNLFTHAFLCAPDVDADALAQGQPLNPLLEVAQEVSVYFNTEDLAMWISDHTKGNPQRLGQVGTRGLIEKGIYNIDCSDVVHGVTEHSYYLNGSVAQDITQTLARWDQNHKSRSRNKASDPGTFVIKPVH</sequence>
<dbReference type="PANTHER" id="PTHR36513">
    <property type="entry name" value="ABC TRANSMEMBRANE TYPE-1 DOMAIN-CONTAINING PROTEIN"/>
    <property type="match status" value="1"/>
</dbReference>
<dbReference type="Proteomes" id="UP000177583">
    <property type="component" value="Unassembled WGS sequence"/>
</dbReference>
<comment type="caution">
    <text evidence="2">The sequence shown here is derived from an EMBL/GenBank/DDBJ whole genome shotgun (WGS) entry which is preliminary data.</text>
</comment>
<evidence type="ECO:0000256" key="1">
    <source>
        <dbReference type="SAM" id="MobiDB-lite"/>
    </source>
</evidence>